<organism evidence="1 2">
    <name type="scientific">Mesorhizobium japonicum (strain LMG 29417 / CECT 9101 / MAFF 303099)</name>
    <name type="common">Mesorhizobium loti (strain MAFF 303099)</name>
    <dbReference type="NCBI Taxonomy" id="266835"/>
    <lineage>
        <taxon>Bacteria</taxon>
        <taxon>Pseudomonadati</taxon>
        <taxon>Pseudomonadota</taxon>
        <taxon>Alphaproteobacteria</taxon>
        <taxon>Hyphomicrobiales</taxon>
        <taxon>Phyllobacteriaceae</taxon>
        <taxon>Mesorhizobium</taxon>
    </lineage>
</organism>
<dbReference type="EMBL" id="BA000012">
    <property type="protein sequence ID" value="BAB53219.1"/>
    <property type="molecule type" value="Genomic_DNA"/>
</dbReference>
<dbReference type="AlphaFoldDB" id="Q987I4"/>
<evidence type="ECO:0000313" key="2">
    <source>
        <dbReference type="Proteomes" id="UP000000552"/>
    </source>
</evidence>
<gene>
    <name evidence="1" type="ordered locus">msl7040</name>
</gene>
<sequence length="54" mass="6151">MYLGLKEAMSVDLRWKHIRIGMYFIIGRQAATHLTEIALRKAESSVSAIRFGTL</sequence>
<protein>
    <submittedName>
        <fullName evidence="1">Msl7040 protein</fullName>
    </submittedName>
</protein>
<name>Q987I4_RHILO</name>
<dbReference type="KEGG" id="mlo:msl7040"/>
<reference evidence="1 2" key="1">
    <citation type="journal article" date="2000" name="DNA Res.">
        <title>Complete genome structure of the nitrogen-fixing symbiotic bacterium Mesorhizobium loti.</title>
        <authorList>
            <person name="Kaneko T."/>
            <person name="Nakamura Y."/>
            <person name="Sato S."/>
            <person name="Asamizu E."/>
            <person name="Kato T."/>
            <person name="Sasamoto S."/>
            <person name="Watanabe A."/>
            <person name="Idesawa K."/>
            <person name="Ishikawa A."/>
            <person name="Kawashima K."/>
            <person name="Kimura T."/>
            <person name="Kishida Y."/>
            <person name="Kiyokawa C."/>
            <person name="Kohara M."/>
            <person name="Matsumoto M."/>
            <person name="Matsuno A."/>
            <person name="Mochizuki Y."/>
            <person name="Nakayama S."/>
            <person name="Nakazaki N."/>
            <person name="Shimpo S."/>
            <person name="Sugimoto M."/>
            <person name="Takeuchi C."/>
            <person name="Yamada M."/>
            <person name="Tabata S."/>
        </authorList>
    </citation>
    <scope>NUCLEOTIDE SEQUENCE [LARGE SCALE GENOMIC DNA]</scope>
    <source>
        <strain evidence="2">LMG 29417 / CECT 9101 / MAFF 303099</strain>
    </source>
</reference>
<dbReference type="Proteomes" id="UP000000552">
    <property type="component" value="Chromosome"/>
</dbReference>
<evidence type="ECO:0000313" key="1">
    <source>
        <dbReference type="EMBL" id="BAB53219.1"/>
    </source>
</evidence>
<accession>Q987I4</accession>
<proteinExistence type="predicted"/>
<dbReference type="HOGENOM" id="CLU_3047308_0_0_5"/>